<accession>A0AA88Y3M7</accession>
<reference evidence="1" key="1">
    <citation type="submission" date="2019-08" db="EMBL/GenBank/DDBJ databases">
        <title>The improved chromosome-level genome for the pearl oyster Pinctada fucata martensii using PacBio sequencing and Hi-C.</title>
        <authorList>
            <person name="Zheng Z."/>
        </authorList>
    </citation>
    <scope>NUCLEOTIDE SEQUENCE</scope>
    <source>
        <strain evidence="1">ZZ-2019</strain>
        <tissue evidence="1">Adductor muscle</tissue>
    </source>
</reference>
<organism evidence="1 2">
    <name type="scientific">Pinctada imbricata</name>
    <name type="common">Atlantic pearl-oyster</name>
    <name type="synonym">Pinctada martensii</name>
    <dbReference type="NCBI Taxonomy" id="66713"/>
    <lineage>
        <taxon>Eukaryota</taxon>
        <taxon>Metazoa</taxon>
        <taxon>Spiralia</taxon>
        <taxon>Lophotrochozoa</taxon>
        <taxon>Mollusca</taxon>
        <taxon>Bivalvia</taxon>
        <taxon>Autobranchia</taxon>
        <taxon>Pteriomorphia</taxon>
        <taxon>Pterioida</taxon>
        <taxon>Pterioidea</taxon>
        <taxon>Pteriidae</taxon>
        <taxon>Pinctada</taxon>
    </lineage>
</organism>
<dbReference type="EMBL" id="VSWD01000009">
    <property type="protein sequence ID" value="KAK3093440.1"/>
    <property type="molecule type" value="Genomic_DNA"/>
</dbReference>
<sequence>MEELKAQLYDTITSMINAARGRASQRRRRRQASSDMEVYIISVTEKSDDNVDVEFVVLDSDSNEGMYNEEEVLDMLSTRCQEIESDGLSETEVCPAVKKAVALPQVSDEPAKAELPIPIIAGAAGMAMLQDVTSICYCLLYLSVDTSVNQNYHFIIYTFKHLFAALSNM</sequence>
<evidence type="ECO:0000313" key="2">
    <source>
        <dbReference type="Proteomes" id="UP001186944"/>
    </source>
</evidence>
<proteinExistence type="predicted"/>
<keyword evidence="2" id="KW-1185">Reference proteome</keyword>
<name>A0AA88Y3M7_PINIB</name>
<dbReference type="AlphaFoldDB" id="A0AA88Y3M7"/>
<gene>
    <name evidence="1" type="ORF">FSP39_015748</name>
</gene>
<protein>
    <submittedName>
        <fullName evidence="1">Uncharacterized protein</fullName>
    </submittedName>
</protein>
<dbReference type="Proteomes" id="UP001186944">
    <property type="component" value="Unassembled WGS sequence"/>
</dbReference>
<evidence type="ECO:0000313" key="1">
    <source>
        <dbReference type="EMBL" id="KAK3093440.1"/>
    </source>
</evidence>
<comment type="caution">
    <text evidence="1">The sequence shown here is derived from an EMBL/GenBank/DDBJ whole genome shotgun (WGS) entry which is preliminary data.</text>
</comment>